<protein>
    <submittedName>
        <fullName evidence="16">Uncharacterized protein</fullName>
    </submittedName>
</protein>
<evidence type="ECO:0000256" key="5">
    <source>
        <dbReference type="ARBA" id="ARBA00022737"/>
    </source>
</evidence>
<keyword evidence="7" id="KW-0067">ATP-binding</keyword>
<dbReference type="SUPFAM" id="SSF90123">
    <property type="entry name" value="ABC transporter transmembrane region"/>
    <property type="match status" value="2"/>
</dbReference>
<dbReference type="SUPFAM" id="SSF52540">
    <property type="entry name" value="P-loop containing nucleoside triphosphate hydrolases"/>
    <property type="match status" value="2"/>
</dbReference>
<keyword evidence="9 13" id="KW-1133">Transmembrane helix</keyword>
<evidence type="ECO:0000259" key="14">
    <source>
        <dbReference type="PROSITE" id="PS50893"/>
    </source>
</evidence>
<dbReference type="Gene3D" id="3.40.50.300">
    <property type="entry name" value="P-loop containing nucleotide triphosphate hydrolases"/>
    <property type="match status" value="2"/>
</dbReference>
<feature type="region of interest" description="Disordered" evidence="12">
    <location>
        <begin position="1"/>
        <end position="70"/>
    </location>
</feature>
<dbReference type="FunFam" id="1.20.1560.10:FF:000009">
    <property type="entry name" value="ABC transporter B family member 1"/>
    <property type="match status" value="1"/>
</dbReference>
<keyword evidence="11" id="KW-0325">Glycoprotein</keyword>
<feature type="compositionally biased region" description="Polar residues" evidence="12">
    <location>
        <begin position="1"/>
        <end position="24"/>
    </location>
</feature>
<name>A0A9W8AXE6_9FUNG</name>
<proteinExistence type="inferred from homology"/>
<feature type="compositionally biased region" description="Basic and acidic residues" evidence="12">
    <location>
        <begin position="756"/>
        <end position="771"/>
    </location>
</feature>
<dbReference type="InterPro" id="IPR036640">
    <property type="entry name" value="ABC1_TM_sf"/>
</dbReference>
<feature type="domain" description="ABC transmembrane type-1" evidence="15">
    <location>
        <begin position="849"/>
        <end position="1137"/>
    </location>
</feature>
<gene>
    <name evidence="16" type="ORF">IWQ62_002142</name>
</gene>
<feature type="domain" description="ABC transporter" evidence="14">
    <location>
        <begin position="460"/>
        <end position="701"/>
    </location>
</feature>
<feature type="transmembrane region" description="Helical" evidence="13">
    <location>
        <begin position="360"/>
        <end position="381"/>
    </location>
</feature>
<comment type="subcellular location">
    <subcellularLocation>
        <location evidence="1">Membrane</location>
        <topology evidence="1">Multi-pass membrane protein</topology>
    </subcellularLocation>
</comment>
<dbReference type="GO" id="GO:0016887">
    <property type="term" value="F:ATP hydrolysis activity"/>
    <property type="evidence" value="ECO:0007669"/>
    <property type="project" value="InterPro"/>
</dbReference>
<feature type="region of interest" description="Disordered" evidence="12">
    <location>
        <begin position="701"/>
        <end position="814"/>
    </location>
</feature>
<evidence type="ECO:0000256" key="4">
    <source>
        <dbReference type="ARBA" id="ARBA00022692"/>
    </source>
</evidence>
<evidence type="ECO:0000259" key="15">
    <source>
        <dbReference type="PROSITE" id="PS50929"/>
    </source>
</evidence>
<feature type="transmembrane region" description="Helical" evidence="13">
    <location>
        <begin position="994"/>
        <end position="1013"/>
    </location>
</feature>
<keyword evidence="6" id="KW-0547">Nucleotide-binding</keyword>
<evidence type="ECO:0000256" key="10">
    <source>
        <dbReference type="ARBA" id="ARBA00023136"/>
    </source>
</evidence>
<feature type="domain" description="ABC transmembrane type-1" evidence="15">
    <location>
        <begin position="131"/>
        <end position="425"/>
    </location>
</feature>
<dbReference type="Proteomes" id="UP001150925">
    <property type="component" value="Unassembled WGS sequence"/>
</dbReference>
<evidence type="ECO:0000256" key="9">
    <source>
        <dbReference type="ARBA" id="ARBA00022989"/>
    </source>
</evidence>
<dbReference type="OrthoDB" id="6500128at2759"/>
<sequence>MTGTPGTVSEDSTTVPQWVQSDTPRSVPPIQCKPEEVDASPPPETLNEKQPVALGFDQPPPTTPIAETSPANQSGFFAKLFGRRGHRQPGDGDTSLVVEDAPEKDAGALPPVPFFSLFRFAQPLDYLLITVGLICSVATGVSQPLMTVVFGDLLQSFTDYAFYAQTDLDKANSLLDDSIHEMLKWFGVLCGATFVAAFFQIFCFSYAAERQCRRVRELYYESILRQEISWFDTVSSGELTSRISGDVNILQEGIASKLGIFVQYVVCFITGFVIAFVKGWRLALVLLAVFPLMAICGALMAKSLSEGTSAGQTSYAGAGAVAEEVISGIRTVMAFGAQDHEVDRYESKVNIALKAGLRKAWISGLGLGVMMLLIYLTYALGFWYGVKLTSERLMSGGDVLIVFFALIIGAMSLGQAAPNITSIANAQGAAATVFKLIEKERLIDPLAPEGQILDSLQGRIEFRGLKFHYPTRPDVPILKGFDLTVAPGETVALVGSSGSGKSTIVSLLERFYDPVEGNIFLDGVNIRDLNVRFLRSHIGIVSQEPVLFGTTVRQNILWGVLDDRDTEITDAELEQACRDANAYDFISKLPNGLDSLVGEKGSLLSGGQKQRIAIARAIIRNPRILLLDEATSALDSKSERLVQDALDRATQNRTTIVIAHRLSTIRDADKIVVMSKGEIVEVGTHNSLLAKDGAYAQLVRSQALKKRDPSSSSPGESDSEESPNQVDIEGSVSEMVSTMGPASKSPSYSSLSASDLDQKSPADKEGADLSEKSPQLDGGATLAVRKRKPKHKRQRKWRGKSSKGKAEEDEAEEEGEEALWEAQKARLMVEPMPLKRLAVMNLPEKWYVIVGSILAIIDGAIMPCFAIVFAKLLTVFSELDNPDKMRKDGNFYALLFVMFAIISFFSGGGRVGFFETSGERLTKRVRMMSFRAIVHQDAAFFDDRANGTGILCSKLATESERIKNLSGKLVGTVLNAASSLVVGVVIAFTQGWQLTLVVLALMPLMVIGSALEMKAMAGFDSKIKKAYDQASQSAAETVTNLRTVAMLNRERTFITSFQASNDQPHQAALRAFLVDSIGSAFSQSQMFLMMLITFYYGSRLVLWQTYNIEQMFQVIYALVFSAMGVSMAAQQLGDISKAKVAALSMFEIVDRTPSIDVKMVDGKTASVVDGYVDTHEVNFSYPTASHIPILNQVSITAQPGQTVALVGNSGSGKSTVIALVQRLYDVLAGSISLDKSDVREWQLQNLRSNLSIVGQEPVLFDLTIRENICYGKPDATDEEIEEAARSANIHEFIQSLPQQYQTTVGERGGQLSGGQKQRIAIARALIRNPKVLLLDEATSALDSQSERLVQETLDKVRKGRTTLTIAHRLSTIQDADMIVVFENGQVVERGTHFELVDQRG</sequence>
<dbReference type="GO" id="GO:0005743">
    <property type="term" value="C:mitochondrial inner membrane"/>
    <property type="evidence" value="ECO:0007669"/>
    <property type="project" value="TreeGrafter"/>
</dbReference>
<dbReference type="CDD" id="cd18577">
    <property type="entry name" value="ABC_6TM_Pgp_ABCB1_D1_like"/>
    <property type="match status" value="1"/>
</dbReference>
<feature type="transmembrane region" description="Helical" evidence="13">
    <location>
        <begin position="185"/>
        <end position="208"/>
    </location>
</feature>
<feature type="transmembrane region" description="Helical" evidence="13">
    <location>
        <begin position="258"/>
        <end position="277"/>
    </location>
</feature>
<evidence type="ECO:0000256" key="8">
    <source>
        <dbReference type="ARBA" id="ARBA00022967"/>
    </source>
</evidence>
<feature type="transmembrane region" description="Helical" evidence="13">
    <location>
        <begin position="890"/>
        <end position="913"/>
    </location>
</feature>
<dbReference type="GO" id="GO:0015421">
    <property type="term" value="F:ABC-type oligopeptide transporter activity"/>
    <property type="evidence" value="ECO:0007669"/>
    <property type="project" value="TreeGrafter"/>
</dbReference>
<dbReference type="InterPro" id="IPR027417">
    <property type="entry name" value="P-loop_NTPase"/>
</dbReference>
<feature type="transmembrane region" description="Helical" evidence="13">
    <location>
        <begin position="846"/>
        <end position="870"/>
    </location>
</feature>
<feature type="transmembrane region" description="Helical" evidence="13">
    <location>
        <begin position="283"/>
        <end position="301"/>
    </location>
</feature>
<evidence type="ECO:0000256" key="11">
    <source>
        <dbReference type="ARBA" id="ARBA00023180"/>
    </source>
</evidence>
<dbReference type="PANTHER" id="PTHR43394">
    <property type="entry name" value="ATP-DEPENDENT PERMEASE MDL1, MITOCHONDRIAL"/>
    <property type="match status" value="1"/>
</dbReference>
<dbReference type="Pfam" id="PF00005">
    <property type="entry name" value="ABC_tran"/>
    <property type="match status" value="2"/>
</dbReference>
<keyword evidence="4 13" id="KW-0812">Transmembrane</keyword>
<dbReference type="InterPro" id="IPR039421">
    <property type="entry name" value="Type_1_exporter"/>
</dbReference>
<dbReference type="InterPro" id="IPR017871">
    <property type="entry name" value="ABC_transporter-like_CS"/>
</dbReference>
<feature type="compositionally biased region" description="Low complexity" evidence="12">
    <location>
        <begin position="741"/>
        <end position="755"/>
    </location>
</feature>
<dbReference type="FunFam" id="3.40.50.300:FF:000205">
    <property type="entry name" value="ABC transporter B family member 4"/>
    <property type="match status" value="1"/>
</dbReference>
<dbReference type="InterPro" id="IPR003593">
    <property type="entry name" value="AAA+_ATPase"/>
</dbReference>
<dbReference type="FunFam" id="3.40.50.300:FF:000479">
    <property type="entry name" value="Multidrug resistance protein 1A"/>
    <property type="match status" value="1"/>
</dbReference>
<evidence type="ECO:0000256" key="2">
    <source>
        <dbReference type="ARBA" id="ARBA00007577"/>
    </source>
</evidence>
<keyword evidence="10 13" id="KW-0472">Membrane</keyword>
<dbReference type="GO" id="GO:0090374">
    <property type="term" value="P:oligopeptide export from mitochondrion"/>
    <property type="evidence" value="ECO:0007669"/>
    <property type="project" value="TreeGrafter"/>
</dbReference>
<accession>A0A9W8AXE6</accession>
<evidence type="ECO:0000256" key="3">
    <source>
        <dbReference type="ARBA" id="ARBA00022448"/>
    </source>
</evidence>
<feature type="transmembrane region" description="Helical" evidence="13">
    <location>
        <begin position="969"/>
        <end position="988"/>
    </location>
</feature>
<feature type="domain" description="ABC transporter" evidence="14">
    <location>
        <begin position="1172"/>
        <end position="1400"/>
    </location>
</feature>
<evidence type="ECO:0000313" key="16">
    <source>
        <dbReference type="EMBL" id="KAJ1966962.1"/>
    </source>
</evidence>
<dbReference type="PROSITE" id="PS50893">
    <property type="entry name" value="ABC_TRANSPORTER_2"/>
    <property type="match status" value="2"/>
</dbReference>
<dbReference type="FunFam" id="1.20.1560.10:FF:000018">
    <property type="entry name" value="ATP-binding cassette subfamily B member 11"/>
    <property type="match status" value="1"/>
</dbReference>
<evidence type="ECO:0000256" key="7">
    <source>
        <dbReference type="ARBA" id="ARBA00022840"/>
    </source>
</evidence>
<dbReference type="SMART" id="SM00382">
    <property type="entry name" value="AAA"/>
    <property type="match status" value="2"/>
</dbReference>
<dbReference type="CDD" id="cd03249">
    <property type="entry name" value="ABC_MTABC3_MDL1_MDL2"/>
    <property type="match status" value="2"/>
</dbReference>
<comment type="caution">
    <text evidence="16">The sequence shown here is derived from an EMBL/GenBank/DDBJ whole genome shotgun (WGS) entry which is preliminary data.</text>
</comment>
<evidence type="ECO:0000256" key="6">
    <source>
        <dbReference type="ARBA" id="ARBA00022741"/>
    </source>
</evidence>
<evidence type="ECO:0000256" key="12">
    <source>
        <dbReference type="SAM" id="MobiDB-lite"/>
    </source>
</evidence>
<dbReference type="Gene3D" id="1.20.1560.10">
    <property type="entry name" value="ABC transporter type 1, transmembrane domain"/>
    <property type="match status" value="2"/>
</dbReference>
<feature type="compositionally biased region" description="Basic residues" evidence="12">
    <location>
        <begin position="784"/>
        <end position="803"/>
    </location>
</feature>
<keyword evidence="8" id="KW-1278">Translocase</keyword>
<evidence type="ECO:0000256" key="1">
    <source>
        <dbReference type="ARBA" id="ARBA00004141"/>
    </source>
</evidence>
<keyword evidence="17" id="KW-1185">Reference proteome</keyword>
<dbReference type="GO" id="GO:0005524">
    <property type="term" value="F:ATP binding"/>
    <property type="evidence" value="ECO:0007669"/>
    <property type="project" value="UniProtKB-KW"/>
</dbReference>
<evidence type="ECO:0000313" key="17">
    <source>
        <dbReference type="Proteomes" id="UP001150925"/>
    </source>
</evidence>
<dbReference type="CDD" id="cd18578">
    <property type="entry name" value="ABC_6TM_Pgp_ABCB1_D2_like"/>
    <property type="match status" value="1"/>
</dbReference>
<dbReference type="Pfam" id="PF00664">
    <property type="entry name" value="ABC_membrane"/>
    <property type="match status" value="2"/>
</dbReference>
<keyword evidence="5" id="KW-0677">Repeat</keyword>
<dbReference type="InterPro" id="IPR011527">
    <property type="entry name" value="ABC1_TM_dom"/>
</dbReference>
<feature type="transmembrane region" description="Helical" evidence="13">
    <location>
        <begin position="126"/>
        <end position="146"/>
    </location>
</feature>
<reference evidence="16" key="1">
    <citation type="submission" date="2022-07" db="EMBL/GenBank/DDBJ databases">
        <title>Phylogenomic reconstructions and comparative analyses of Kickxellomycotina fungi.</title>
        <authorList>
            <person name="Reynolds N.K."/>
            <person name="Stajich J.E."/>
            <person name="Barry K."/>
            <person name="Grigoriev I.V."/>
            <person name="Crous P."/>
            <person name="Smith M.E."/>
        </authorList>
    </citation>
    <scope>NUCLEOTIDE SEQUENCE</scope>
    <source>
        <strain evidence="16">RSA 1196</strain>
    </source>
</reference>
<dbReference type="InterPro" id="IPR003439">
    <property type="entry name" value="ABC_transporter-like_ATP-bd"/>
</dbReference>
<feature type="transmembrane region" description="Helical" evidence="13">
    <location>
        <begin position="1111"/>
        <end position="1129"/>
    </location>
</feature>
<dbReference type="EMBL" id="JANBPY010000418">
    <property type="protein sequence ID" value="KAJ1966962.1"/>
    <property type="molecule type" value="Genomic_DNA"/>
</dbReference>
<keyword evidence="3" id="KW-0813">Transport</keyword>
<dbReference type="PANTHER" id="PTHR43394:SF27">
    <property type="entry name" value="ATP-DEPENDENT TRANSLOCASE ABCB1-LIKE"/>
    <property type="match status" value="1"/>
</dbReference>
<dbReference type="PROSITE" id="PS00211">
    <property type="entry name" value="ABC_TRANSPORTER_1"/>
    <property type="match status" value="2"/>
</dbReference>
<feature type="transmembrane region" description="Helical" evidence="13">
    <location>
        <begin position="393"/>
        <end position="413"/>
    </location>
</feature>
<feature type="non-terminal residue" evidence="16">
    <location>
        <position position="1400"/>
    </location>
</feature>
<dbReference type="PROSITE" id="PS50929">
    <property type="entry name" value="ABC_TM1F"/>
    <property type="match status" value="2"/>
</dbReference>
<evidence type="ECO:0000256" key="13">
    <source>
        <dbReference type="SAM" id="Phobius"/>
    </source>
</evidence>
<comment type="similarity">
    <text evidence="2">Belongs to the ABC transporter superfamily. ABCB family. Multidrug resistance exporter (TC 3.A.1.201) subfamily.</text>
</comment>
<organism evidence="16 17">
    <name type="scientific">Dispira parvispora</name>
    <dbReference type="NCBI Taxonomy" id="1520584"/>
    <lineage>
        <taxon>Eukaryota</taxon>
        <taxon>Fungi</taxon>
        <taxon>Fungi incertae sedis</taxon>
        <taxon>Zoopagomycota</taxon>
        <taxon>Kickxellomycotina</taxon>
        <taxon>Dimargaritomycetes</taxon>
        <taxon>Dimargaritales</taxon>
        <taxon>Dimargaritaceae</taxon>
        <taxon>Dispira</taxon>
    </lineage>
</organism>